<dbReference type="OrthoDB" id="277029at2759"/>
<feature type="compositionally biased region" description="Acidic residues" evidence="2">
    <location>
        <begin position="244"/>
        <end position="266"/>
    </location>
</feature>
<dbReference type="GO" id="GO:0000994">
    <property type="term" value="F:RNA polymerase III core binding"/>
    <property type="evidence" value="ECO:0007669"/>
    <property type="project" value="TreeGrafter"/>
</dbReference>
<dbReference type="EMBL" id="FN649758">
    <property type="protein sequence ID" value="CBJ32397.1"/>
    <property type="molecule type" value="Genomic_DNA"/>
</dbReference>
<accession>D7FXY4</accession>
<keyword evidence="1" id="KW-0804">Transcription</keyword>
<dbReference type="PANTHER" id="PTHR22504">
    <property type="entry name" value="REPRESSOR OF RNA POLYMERASE III TRANSCRIPTION MAF1"/>
    <property type="match status" value="1"/>
</dbReference>
<dbReference type="InterPro" id="IPR038564">
    <property type="entry name" value="Maf1_sf"/>
</dbReference>
<evidence type="ECO:0000256" key="1">
    <source>
        <dbReference type="PIRNR" id="PIRNR037240"/>
    </source>
</evidence>
<dbReference type="STRING" id="2880.D7FXY4"/>
<sequence>MKYLDEPRLAYWSNFLRSVELGDRLLSVRTDAFSCKKAGDDKRLSKELERQLSASLPTPSRSSSAPSAASAAAVTPTTTTPAAGGFTAGGGGGGAAAGAAFGTSPSFGVLTDVGVRRTLVDLICTMNASFPDYDFSGVRPDSFDKEASVSLVRNKVNAALAEVSVIHNKIFLESFWADLDEVMTLKDCEVYSYSPDMEGDPFTEGCLWSFNHFFLNKNLKRVLFLHCTTKSKLHVMEDMLGSDSDADDDDEEEEQDDADMDQENDNDTCPGYIMGDMDMEPAGGDDDSLG</sequence>
<evidence type="ECO:0000313" key="3">
    <source>
        <dbReference type="EMBL" id="CBJ32397.1"/>
    </source>
</evidence>
<feature type="region of interest" description="Disordered" evidence="2">
    <location>
        <begin position="240"/>
        <end position="290"/>
    </location>
</feature>
<protein>
    <recommendedName>
        <fullName evidence="1">Repressor of RNA polymerase III transcription</fullName>
    </recommendedName>
</protein>
<comment type="similarity">
    <text evidence="1">Belongs to the MAF1 family.</text>
</comment>
<feature type="compositionally biased region" description="Acidic residues" evidence="2">
    <location>
        <begin position="277"/>
        <end position="290"/>
    </location>
</feature>
<dbReference type="InterPro" id="IPR015257">
    <property type="entry name" value="Maf1"/>
</dbReference>
<evidence type="ECO:0000313" key="4">
    <source>
        <dbReference type="Proteomes" id="UP000002630"/>
    </source>
</evidence>
<dbReference type="EMBL" id="FN648526">
    <property type="protein sequence ID" value="CBJ32397.1"/>
    <property type="molecule type" value="Genomic_DNA"/>
</dbReference>
<dbReference type="eggNOG" id="KOG3104">
    <property type="taxonomic scope" value="Eukaryota"/>
</dbReference>
<reference evidence="3 4" key="1">
    <citation type="journal article" date="2010" name="Nature">
        <title>The Ectocarpus genome and the independent evolution of multicellularity in brown algae.</title>
        <authorList>
            <person name="Cock J.M."/>
            <person name="Sterck L."/>
            <person name="Rouze P."/>
            <person name="Scornet D."/>
            <person name="Allen A.E."/>
            <person name="Amoutzias G."/>
            <person name="Anthouard V."/>
            <person name="Artiguenave F."/>
            <person name="Aury J.M."/>
            <person name="Badger J.H."/>
            <person name="Beszteri B."/>
            <person name="Billiau K."/>
            <person name="Bonnet E."/>
            <person name="Bothwell J.H."/>
            <person name="Bowler C."/>
            <person name="Boyen C."/>
            <person name="Brownlee C."/>
            <person name="Carrano C.J."/>
            <person name="Charrier B."/>
            <person name="Cho G.Y."/>
            <person name="Coelho S.M."/>
            <person name="Collen J."/>
            <person name="Corre E."/>
            <person name="Da Silva C."/>
            <person name="Delage L."/>
            <person name="Delaroque N."/>
            <person name="Dittami S.M."/>
            <person name="Doulbeau S."/>
            <person name="Elias M."/>
            <person name="Farnham G."/>
            <person name="Gachon C.M."/>
            <person name="Gschloessl B."/>
            <person name="Heesch S."/>
            <person name="Jabbari K."/>
            <person name="Jubin C."/>
            <person name="Kawai H."/>
            <person name="Kimura K."/>
            <person name="Kloareg B."/>
            <person name="Kupper F.C."/>
            <person name="Lang D."/>
            <person name="Le Bail A."/>
            <person name="Leblanc C."/>
            <person name="Lerouge P."/>
            <person name="Lohr M."/>
            <person name="Lopez P.J."/>
            <person name="Martens C."/>
            <person name="Maumus F."/>
            <person name="Michel G."/>
            <person name="Miranda-Saavedra D."/>
            <person name="Morales J."/>
            <person name="Moreau H."/>
            <person name="Motomura T."/>
            <person name="Nagasato C."/>
            <person name="Napoli C.A."/>
            <person name="Nelson D.R."/>
            <person name="Nyvall-Collen P."/>
            <person name="Peters A.F."/>
            <person name="Pommier C."/>
            <person name="Potin P."/>
            <person name="Poulain J."/>
            <person name="Quesneville H."/>
            <person name="Read B."/>
            <person name="Rensing S.A."/>
            <person name="Ritter A."/>
            <person name="Rousvoal S."/>
            <person name="Samanta M."/>
            <person name="Samson G."/>
            <person name="Schroeder D.C."/>
            <person name="Segurens B."/>
            <person name="Strittmatter M."/>
            <person name="Tonon T."/>
            <person name="Tregear J.W."/>
            <person name="Valentin K."/>
            <person name="von Dassow P."/>
            <person name="Yamagishi T."/>
            <person name="Van de Peer Y."/>
            <person name="Wincker P."/>
        </authorList>
    </citation>
    <scope>NUCLEOTIDE SEQUENCE [LARGE SCALE GENOMIC DNA]</scope>
    <source>
        <strain evidence="4">Ec32 / CCAP1310/4</strain>
    </source>
</reference>
<dbReference type="PIRSF" id="PIRSF037240">
    <property type="entry name" value="RNA_polIII_Trep_MAF1"/>
    <property type="match status" value="1"/>
</dbReference>
<keyword evidence="1" id="KW-0805">Transcription regulation</keyword>
<evidence type="ECO:0000256" key="2">
    <source>
        <dbReference type="SAM" id="MobiDB-lite"/>
    </source>
</evidence>
<keyword evidence="1" id="KW-0539">Nucleus</keyword>
<gene>
    <name evidence="3" type="ORF">Esi_0335_0013</name>
</gene>
<keyword evidence="1" id="KW-0678">Repressor</keyword>
<dbReference type="Pfam" id="PF09174">
    <property type="entry name" value="Maf1"/>
    <property type="match status" value="1"/>
</dbReference>
<feature type="region of interest" description="Disordered" evidence="2">
    <location>
        <begin position="51"/>
        <end position="76"/>
    </location>
</feature>
<dbReference type="Gene3D" id="3.40.1000.50">
    <property type="entry name" value="Repressor of RNA polymerase III transcription Maf1"/>
    <property type="match status" value="1"/>
</dbReference>
<dbReference type="InParanoid" id="D7FXY4"/>
<comment type="subcellular location">
    <subcellularLocation>
        <location evidence="1">Nucleus</location>
    </subcellularLocation>
</comment>
<proteinExistence type="inferred from homology"/>
<dbReference type="PANTHER" id="PTHR22504:SF0">
    <property type="entry name" value="REPRESSOR OF RNA POLYMERASE III TRANSCRIPTION MAF1 HOMOLOG"/>
    <property type="match status" value="1"/>
</dbReference>
<dbReference type="GO" id="GO:0005634">
    <property type="term" value="C:nucleus"/>
    <property type="evidence" value="ECO:0007669"/>
    <property type="project" value="UniProtKB-SubCell"/>
</dbReference>
<dbReference type="GO" id="GO:0016480">
    <property type="term" value="P:negative regulation of transcription by RNA polymerase III"/>
    <property type="evidence" value="ECO:0007669"/>
    <property type="project" value="UniProtKB-UniRule"/>
</dbReference>
<name>D7FXY4_ECTSI</name>
<dbReference type="AlphaFoldDB" id="D7FXY4"/>
<dbReference type="OMA" id="DKVCRKT"/>
<dbReference type="Proteomes" id="UP000002630">
    <property type="component" value="Linkage Group LG33"/>
</dbReference>
<keyword evidence="4" id="KW-1185">Reference proteome</keyword>
<feature type="compositionally biased region" description="Low complexity" evidence="2">
    <location>
        <begin position="53"/>
        <end position="76"/>
    </location>
</feature>
<organism evidence="3 4">
    <name type="scientific">Ectocarpus siliculosus</name>
    <name type="common">Brown alga</name>
    <name type="synonym">Conferva siliculosa</name>
    <dbReference type="NCBI Taxonomy" id="2880"/>
    <lineage>
        <taxon>Eukaryota</taxon>
        <taxon>Sar</taxon>
        <taxon>Stramenopiles</taxon>
        <taxon>Ochrophyta</taxon>
        <taxon>PX clade</taxon>
        <taxon>Phaeophyceae</taxon>
        <taxon>Ectocarpales</taxon>
        <taxon>Ectocarpaceae</taxon>
        <taxon>Ectocarpus</taxon>
    </lineage>
</organism>